<dbReference type="InterPro" id="IPR058502">
    <property type="entry name" value="PLL-like_beta-prop"/>
</dbReference>
<evidence type="ECO:0000259" key="2">
    <source>
        <dbReference type="Pfam" id="PF26607"/>
    </source>
</evidence>
<dbReference type="EMBL" id="JACHJR010000001">
    <property type="protein sequence ID" value="MBB4951238.1"/>
    <property type="molecule type" value="Genomic_DNA"/>
</dbReference>
<proteinExistence type="predicted"/>
<feature type="signal peptide" evidence="1">
    <location>
        <begin position="1"/>
        <end position="26"/>
    </location>
</feature>
<keyword evidence="4" id="KW-1185">Reference proteome</keyword>
<dbReference type="AlphaFoldDB" id="A0A7W7WLG2"/>
<evidence type="ECO:0000256" key="1">
    <source>
        <dbReference type="SAM" id="SignalP"/>
    </source>
</evidence>
<organism evidence="3 4">
    <name type="scientific">Kitasatospora gansuensis</name>
    <dbReference type="NCBI Taxonomy" id="258050"/>
    <lineage>
        <taxon>Bacteria</taxon>
        <taxon>Bacillati</taxon>
        <taxon>Actinomycetota</taxon>
        <taxon>Actinomycetes</taxon>
        <taxon>Kitasatosporales</taxon>
        <taxon>Streptomycetaceae</taxon>
        <taxon>Kitasatospora</taxon>
    </lineage>
</organism>
<evidence type="ECO:0000313" key="3">
    <source>
        <dbReference type="EMBL" id="MBB4951238.1"/>
    </source>
</evidence>
<accession>A0A7W7WLG2</accession>
<reference evidence="3 4" key="1">
    <citation type="submission" date="2020-08" db="EMBL/GenBank/DDBJ databases">
        <title>Sequencing the genomes of 1000 actinobacteria strains.</title>
        <authorList>
            <person name="Klenk H.-P."/>
        </authorList>
    </citation>
    <scope>NUCLEOTIDE SEQUENCE [LARGE SCALE GENOMIC DNA]</scope>
    <source>
        <strain evidence="3 4">DSM 44786</strain>
    </source>
</reference>
<name>A0A7W7WLG2_9ACTN</name>
<gene>
    <name evidence="3" type="ORF">F4556_006773</name>
</gene>
<feature type="domain" description="PLL-like beta propeller" evidence="2">
    <location>
        <begin position="51"/>
        <end position="127"/>
    </location>
</feature>
<sequence length="131" mass="13841">MKKMKAAIVAAAVLAGLAVSAAPAMAAQCKTGGGALYVCEYGVTNHALPAGQKEQFLVGMDQAVWTRWTIGGTWTGWQSLSGIAKSNVVVQDFETGTAVLVKGADGRTWAKFRDTTGQWQPWDKISGIPAR</sequence>
<protein>
    <recommendedName>
        <fullName evidence="2">PLL-like beta propeller domain-containing protein</fullName>
    </recommendedName>
</protein>
<dbReference type="Proteomes" id="UP000573327">
    <property type="component" value="Unassembled WGS sequence"/>
</dbReference>
<keyword evidence="1" id="KW-0732">Signal</keyword>
<evidence type="ECO:0000313" key="4">
    <source>
        <dbReference type="Proteomes" id="UP000573327"/>
    </source>
</evidence>
<comment type="caution">
    <text evidence="3">The sequence shown here is derived from an EMBL/GenBank/DDBJ whole genome shotgun (WGS) entry which is preliminary data.</text>
</comment>
<feature type="chain" id="PRO_5031122588" description="PLL-like beta propeller domain-containing protein" evidence="1">
    <location>
        <begin position="27"/>
        <end position="131"/>
    </location>
</feature>
<dbReference type="Pfam" id="PF26607">
    <property type="entry name" value="DUF8189"/>
    <property type="match status" value="1"/>
</dbReference>
<dbReference type="SUPFAM" id="SSF89372">
    <property type="entry name" value="Fucose-specific lectin"/>
    <property type="match status" value="1"/>
</dbReference>